<dbReference type="STRING" id="36166.T1GR89"/>
<dbReference type="PANTHER" id="PTHR10584:SF166">
    <property type="entry name" value="RIBOKINASE"/>
    <property type="match status" value="1"/>
</dbReference>
<evidence type="ECO:0000313" key="4">
    <source>
        <dbReference type="EnsemblMetazoa" id="MESCA006167-PA"/>
    </source>
</evidence>
<evidence type="ECO:0000259" key="3">
    <source>
        <dbReference type="Pfam" id="PF00294"/>
    </source>
</evidence>
<keyword evidence="5" id="KW-1185">Reference proteome</keyword>
<proteinExistence type="predicted"/>
<dbReference type="InterPro" id="IPR011611">
    <property type="entry name" value="PfkB_dom"/>
</dbReference>
<sequence length="168" mass="18138">MDLEVLITQLETPLKATIHALKSFHGTSILNAAPALENFPKELLIYSKIFCVNEHEASIMSGANVVVITLGESGAVYGQKDSEEFIHIPVSRKVEKVVDTTGAGDAFIGSLAYFLVKYPNSSLTNLIGAACEVASHSVQKPGTQSSFPSAKDLNLDDIAKKTYKFHLL</sequence>
<name>T1GR89_MEGSC</name>
<dbReference type="PANTHER" id="PTHR10584">
    <property type="entry name" value="SUGAR KINASE"/>
    <property type="match status" value="1"/>
</dbReference>
<dbReference type="HOGENOM" id="CLU_027634_14_0_1"/>
<dbReference type="GO" id="GO:0016301">
    <property type="term" value="F:kinase activity"/>
    <property type="evidence" value="ECO:0007669"/>
    <property type="project" value="UniProtKB-KW"/>
</dbReference>
<dbReference type="EnsemblMetazoa" id="MESCA006167-RA">
    <property type="protein sequence ID" value="MESCA006167-PA"/>
    <property type="gene ID" value="MESCA006167"/>
</dbReference>
<dbReference type="Pfam" id="PF00294">
    <property type="entry name" value="PfkB"/>
    <property type="match status" value="1"/>
</dbReference>
<dbReference type="GO" id="GO:0006796">
    <property type="term" value="P:phosphate-containing compound metabolic process"/>
    <property type="evidence" value="ECO:0007669"/>
    <property type="project" value="UniProtKB-ARBA"/>
</dbReference>
<dbReference type="SUPFAM" id="SSF53613">
    <property type="entry name" value="Ribokinase-like"/>
    <property type="match status" value="1"/>
</dbReference>
<accession>T1GR89</accession>
<evidence type="ECO:0000256" key="2">
    <source>
        <dbReference type="ARBA" id="ARBA00022777"/>
    </source>
</evidence>
<dbReference type="PRINTS" id="PR00990">
    <property type="entry name" value="RIBOKINASE"/>
</dbReference>
<keyword evidence="1" id="KW-0808">Transferase</keyword>
<reference evidence="5" key="1">
    <citation type="submission" date="2013-02" db="EMBL/GenBank/DDBJ databases">
        <authorList>
            <person name="Hughes D."/>
        </authorList>
    </citation>
    <scope>NUCLEOTIDE SEQUENCE</scope>
    <source>
        <strain>Durham</strain>
        <strain evidence="5">NC isolate 2 -- Noor lab</strain>
    </source>
</reference>
<reference evidence="4" key="2">
    <citation type="submission" date="2015-06" db="UniProtKB">
        <authorList>
            <consortium name="EnsemblMetazoa"/>
        </authorList>
    </citation>
    <scope>IDENTIFICATION</scope>
</reference>
<dbReference type="EMBL" id="CAQQ02003479">
    <property type="status" value="NOT_ANNOTATED_CDS"/>
    <property type="molecule type" value="Genomic_DNA"/>
</dbReference>
<evidence type="ECO:0000256" key="1">
    <source>
        <dbReference type="ARBA" id="ARBA00022679"/>
    </source>
</evidence>
<keyword evidence="2" id="KW-0418">Kinase</keyword>
<organism evidence="4 5">
    <name type="scientific">Megaselia scalaris</name>
    <name type="common">Humpbacked fly</name>
    <name type="synonym">Phora scalaris</name>
    <dbReference type="NCBI Taxonomy" id="36166"/>
    <lineage>
        <taxon>Eukaryota</taxon>
        <taxon>Metazoa</taxon>
        <taxon>Ecdysozoa</taxon>
        <taxon>Arthropoda</taxon>
        <taxon>Hexapoda</taxon>
        <taxon>Insecta</taxon>
        <taxon>Pterygota</taxon>
        <taxon>Neoptera</taxon>
        <taxon>Endopterygota</taxon>
        <taxon>Diptera</taxon>
        <taxon>Brachycera</taxon>
        <taxon>Muscomorpha</taxon>
        <taxon>Platypezoidea</taxon>
        <taxon>Phoridae</taxon>
        <taxon>Megaseliini</taxon>
        <taxon>Megaselia</taxon>
    </lineage>
</organism>
<feature type="domain" description="Carbohydrate kinase PfkB" evidence="3">
    <location>
        <begin position="38"/>
        <end position="149"/>
    </location>
</feature>
<dbReference type="InterPro" id="IPR029056">
    <property type="entry name" value="Ribokinase-like"/>
</dbReference>
<protein>
    <recommendedName>
        <fullName evidence="3">Carbohydrate kinase PfkB domain-containing protein</fullName>
    </recommendedName>
</protein>
<dbReference type="InterPro" id="IPR002139">
    <property type="entry name" value="Ribo/fructo_kinase"/>
</dbReference>
<dbReference type="Gene3D" id="3.40.1190.20">
    <property type="match status" value="1"/>
</dbReference>
<dbReference type="AlphaFoldDB" id="T1GR89"/>
<dbReference type="GO" id="GO:0005829">
    <property type="term" value="C:cytosol"/>
    <property type="evidence" value="ECO:0007669"/>
    <property type="project" value="TreeGrafter"/>
</dbReference>
<evidence type="ECO:0000313" key="5">
    <source>
        <dbReference type="Proteomes" id="UP000015102"/>
    </source>
</evidence>
<dbReference type="Proteomes" id="UP000015102">
    <property type="component" value="Unassembled WGS sequence"/>
</dbReference>